<reference evidence="1 2" key="1">
    <citation type="journal article" date="2016" name="Genome Announc.">
        <title>Whole-Genome Sequence of Rummeliibacillus stabekisii Strain PP9 Isolated from Antarctic Soil.</title>
        <authorList>
            <person name="da Mota F.F."/>
            <person name="Vollu R.E."/>
            <person name="Jurelevicius D."/>
            <person name="Seldin L."/>
        </authorList>
    </citation>
    <scope>NUCLEOTIDE SEQUENCE [LARGE SCALE GENOMIC DNA]</scope>
    <source>
        <strain evidence="1 2">PP9</strain>
    </source>
</reference>
<reference evidence="2" key="2">
    <citation type="submission" date="2016-03" db="EMBL/GenBank/DDBJ databases">
        <authorList>
            <person name="Seldin L."/>
        </authorList>
    </citation>
    <scope>NUCLEOTIDE SEQUENCE [LARGE SCALE GENOMIC DNA]</scope>
    <source>
        <strain evidence="2">PP9</strain>
    </source>
</reference>
<proteinExistence type="predicted"/>
<gene>
    <name evidence="1" type="ORF">ATY39_12400</name>
</gene>
<dbReference type="KEGG" id="rst:ATY39_12400"/>
<protein>
    <submittedName>
        <fullName evidence="1">Uncharacterized protein</fullName>
    </submittedName>
</protein>
<dbReference type="OrthoDB" id="2451961at2"/>
<dbReference type="Proteomes" id="UP000076021">
    <property type="component" value="Chromosome"/>
</dbReference>
<sequence>MFLKDCQGVLEGNYYCEVKYYPETEPEKVIENLSVKRGILNLSDELKKAYHLKEEYLKWFDPAKQIQIGREVIALVDQLLTFYRRKRKKK</sequence>
<evidence type="ECO:0000313" key="1">
    <source>
        <dbReference type="EMBL" id="AMX00147.1"/>
    </source>
</evidence>
<keyword evidence="2" id="KW-1185">Reference proteome</keyword>
<accession>A0A143HF95</accession>
<dbReference type="AlphaFoldDB" id="A0A143HF95"/>
<evidence type="ECO:0000313" key="2">
    <source>
        <dbReference type="Proteomes" id="UP000076021"/>
    </source>
</evidence>
<name>A0A143HF95_9BACL</name>
<dbReference type="RefSeq" id="WP_066790228.1">
    <property type="nucleotide sequence ID" value="NZ_CP014806.1"/>
</dbReference>
<organism evidence="1 2">
    <name type="scientific">Rummeliibacillus stabekisii</name>
    <dbReference type="NCBI Taxonomy" id="241244"/>
    <lineage>
        <taxon>Bacteria</taxon>
        <taxon>Bacillati</taxon>
        <taxon>Bacillota</taxon>
        <taxon>Bacilli</taxon>
        <taxon>Bacillales</taxon>
        <taxon>Caryophanaceae</taxon>
        <taxon>Rummeliibacillus</taxon>
    </lineage>
</organism>
<dbReference type="EMBL" id="CP014806">
    <property type="protein sequence ID" value="AMX00147.1"/>
    <property type="molecule type" value="Genomic_DNA"/>
</dbReference>